<keyword evidence="4" id="KW-0813">Transport</keyword>
<dbReference type="EMBL" id="CP002394">
    <property type="protein sequence ID" value="ADU30739.1"/>
    <property type="molecule type" value="Genomic_DNA"/>
</dbReference>
<evidence type="ECO:0000256" key="8">
    <source>
        <dbReference type="ARBA" id="ARBA00022927"/>
    </source>
</evidence>
<keyword evidence="11" id="KW-1006">Bacterial flagellum protein export</keyword>
<keyword evidence="10" id="KW-0472">Membrane</keyword>
<evidence type="ECO:0000259" key="15">
    <source>
        <dbReference type="SMART" id="SM00962"/>
    </source>
</evidence>
<dbReference type="eggNOG" id="COG1419">
    <property type="taxonomic scope" value="Bacteria"/>
</dbReference>
<evidence type="ECO:0000256" key="11">
    <source>
        <dbReference type="ARBA" id="ARBA00023225"/>
    </source>
</evidence>
<dbReference type="STRING" id="649639.Bcell_2482"/>
<keyword evidence="7" id="KW-1005">Bacterial flagellum biogenesis</keyword>
<dbReference type="Gene3D" id="1.20.120.1380">
    <property type="entry name" value="Flagellar FlhF biosynthesis protein, N domain"/>
    <property type="match status" value="1"/>
</dbReference>
<dbReference type="RefSeq" id="WP_013489073.1">
    <property type="nucleotide sequence ID" value="NC_014829.1"/>
</dbReference>
<dbReference type="NCBIfam" id="TIGR03499">
    <property type="entry name" value="FlhF"/>
    <property type="match status" value="1"/>
</dbReference>
<keyword evidence="5" id="KW-1003">Cell membrane</keyword>
<dbReference type="InterPro" id="IPR020006">
    <property type="entry name" value="FlhF"/>
</dbReference>
<dbReference type="GO" id="GO:0006614">
    <property type="term" value="P:SRP-dependent cotranslational protein targeting to membrane"/>
    <property type="evidence" value="ECO:0007669"/>
    <property type="project" value="UniProtKB-UniRule"/>
</dbReference>
<dbReference type="Gene3D" id="3.40.50.300">
    <property type="entry name" value="P-loop containing nucleotide triphosphate hydrolases"/>
    <property type="match status" value="1"/>
</dbReference>
<keyword evidence="9" id="KW-0342">GTP-binding</keyword>
<dbReference type="HOGENOM" id="CLU_009301_11_4_9"/>
<dbReference type="GO" id="GO:0015031">
    <property type="term" value="P:protein transport"/>
    <property type="evidence" value="ECO:0007669"/>
    <property type="project" value="UniProtKB-KW"/>
</dbReference>
<comment type="function">
    <text evidence="12">Necessary for flagellar biosynthesis. May be involved in translocation of the flagellum.</text>
</comment>
<evidence type="ECO:0000256" key="13">
    <source>
        <dbReference type="NCBIfam" id="TIGR03499"/>
    </source>
</evidence>
<evidence type="ECO:0000256" key="1">
    <source>
        <dbReference type="ARBA" id="ARBA00004413"/>
    </source>
</evidence>
<dbReference type="GO" id="GO:0005886">
    <property type="term" value="C:plasma membrane"/>
    <property type="evidence" value="ECO:0007669"/>
    <property type="project" value="UniProtKB-SubCell"/>
</dbReference>
<evidence type="ECO:0000256" key="4">
    <source>
        <dbReference type="ARBA" id="ARBA00022448"/>
    </source>
</evidence>
<dbReference type="Proteomes" id="UP000001401">
    <property type="component" value="Chromosome"/>
</dbReference>
<name>E6TSU7_EVAC2</name>
<evidence type="ECO:0000256" key="2">
    <source>
        <dbReference type="ARBA" id="ARBA00008531"/>
    </source>
</evidence>
<dbReference type="InterPro" id="IPR027417">
    <property type="entry name" value="P-loop_NTPase"/>
</dbReference>
<evidence type="ECO:0000256" key="7">
    <source>
        <dbReference type="ARBA" id="ARBA00022795"/>
    </source>
</evidence>
<evidence type="ECO:0000256" key="10">
    <source>
        <dbReference type="ARBA" id="ARBA00023136"/>
    </source>
</evidence>
<dbReference type="PANTHER" id="PTHR43134">
    <property type="entry name" value="SIGNAL RECOGNITION PARTICLE RECEPTOR SUBUNIT ALPHA"/>
    <property type="match status" value="1"/>
</dbReference>
<evidence type="ECO:0000313" key="16">
    <source>
        <dbReference type="EMBL" id="ADU30739.1"/>
    </source>
</evidence>
<keyword evidence="16" id="KW-0969">Cilium</keyword>
<dbReference type="GO" id="GO:0005525">
    <property type="term" value="F:GTP binding"/>
    <property type="evidence" value="ECO:0007669"/>
    <property type="project" value="UniProtKB-UniRule"/>
</dbReference>
<dbReference type="Pfam" id="PF00448">
    <property type="entry name" value="SRP54"/>
    <property type="match status" value="1"/>
</dbReference>
<comment type="similarity">
    <text evidence="2">Belongs to the GTP-binding SRP family.</text>
</comment>
<dbReference type="InterPro" id="IPR047040">
    <property type="entry name" value="FlhF__GTPase_dom"/>
</dbReference>
<sequence length="371" mass="41787">MKVKKYTAKNMPEAMAKIRAELGNDAVILNSKRVDSGGFLGFFTKSMIEVIAAIDPEIKQSVKRKTSNRERVPKSQVASKSELAQEINQIKQLIEQRLTTYANSTDSGDYPGHLKEINELLNSIDVEDVSRLQVMKQLLKRWYSENGDEKSKETIHEWTKEIINDLLSHIDYSPFNYKKRFLNVVGPTGVGKTTTLAKIAAKIAISDGRKVAFITTDTYRIAAIEQLKTYAKILNVPVEVVYSIEDFKNAKDRLSEYDVILVDSAGRNFLNDLYVKQLGEVIDFNEEMETHLVLSLTSKYNDMKKIIDQFQAININKVIFTKADETQSHGAMLNVALNYGIGSSYITFGQNVPDDIALATKEKVVEQLLGS</sequence>
<dbReference type="PANTHER" id="PTHR43134:SF3">
    <property type="entry name" value="FLAGELLAR BIOSYNTHESIS PROTEIN FLHF"/>
    <property type="match status" value="1"/>
</dbReference>
<evidence type="ECO:0000256" key="5">
    <source>
        <dbReference type="ARBA" id="ARBA00022475"/>
    </source>
</evidence>
<keyword evidence="8" id="KW-0653">Protein transport</keyword>
<dbReference type="CDD" id="cd17873">
    <property type="entry name" value="FlhF"/>
    <property type="match status" value="1"/>
</dbReference>
<feature type="domain" description="SRP54-type proteins GTP-binding" evidence="15">
    <location>
        <begin position="179"/>
        <end position="370"/>
    </location>
</feature>
<keyword evidence="16" id="KW-0966">Cell projection</keyword>
<accession>E6TSU7</accession>
<evidence type="ECO:0000313" key="17">
    <source>
        <dbReference type="Proteomes" id="UP000001401"/>
    </source>
</evidence>
<reference evidence="16" key="1">
    <citation type="submission" date="2010-12" db="EMBL/GenBank/DDBJ databases">
        <title>Complete sequence of Bacillus cellulosilyticus DSM 2522.</title>
        <authorList>
            <consortium name="US DOE Joint Genome Institute"/>
            <person name="Lucas S."/>
            <person name="Copeland A."/>
            <person name="Lapidus A."/>
            <person name="Cheng J.-F."/>
            <person name="Bruce D."/>
            <person name="Goodwin L."/>
            <person name="Pitluck S."/>
            <person name="Chertkov O."/>
            <person name="Detter J.C."/>
            <person name="Han C."/>
            <person name="Tapia R."/>
            <person name="Land M."/>
            <person name="Hauser L."/>
            <person name="Jeffries C."/>
            <person name="Kyrpides N."/>
            <person name="Ivanova N."/>
            <person name="Mikhailova N."/>
            <person name="Brumm P."/>
            <person name="Mead D."/>
            <person name="Woyke T."/>
        </authorList>
    </citation>
    <scope>NUCLEOTIDE SEQUENCE [LARGE SCALE GENOMIC DNA]</scope>
    <source>
        <strain evidence="16">DSM 2522</strain>
    </source>
</reference>
<keyword evidence="17" id="KW-1185">Reference proteome</keyword>
<comment type="subcellular location">
    <subcellularLocation>
        <location evidence="1">Cell membrane</location>
        <topology evidence="1">Peripheral membrane protein</topology>
        <orientation evidence="1">Cytoplasmic side</orientation>
    </subcellularLocation>
</comment>
<dbReference type="GO" id="GO:0044781">
    <property type="term" value="P:bacterial-type flagellum organization"/>
    <property type="evidence" value="ECO:0007669"/>
    <property type="project" value="UniProtKB-UniRule"/>
</dbReference>
<dbReference type="InterPro" id="IPR003593">
    <property type="entry name" value="AAA+_ATPase"/>
</dbReference>
<dbReference type="OrthoDB" id="9778554at2"/>
<keyword evidence="16" id="KW-0282">Flagellum</keyword>
<evidence type="ECO:0000256" key="3">
    <source>
        <dbReference type="ARBA" id="ARBA00014919"/>
    </source>
</evidence>
<proteinExistence type="inferred from homology"/>
<dbReference type="GO" id="GO:0003924">
    <property type="term" value="F:GTPase activity"/>
    <property type="evidence" value="ECO:0007669"/>
    <property type="project" value="UniProtKB-UniRule"/>
</dbReference>
<evidence type="ECO:0000256" key="9">
    <source>
        <dbReference type="ARBA" id="ARBA00023134"/>
    </source>
</evidence>
<feature type="domain" description="AAA+ ATPase" evidence="14">
    <location>
        <begin position="178"/>
        <end position="369"/>
    </location>
</feature>
<dbReference type="SMART" id="SM00382">
    <property type="entry name" value="AAA"/>
    <property type="match status" value="1"/>
</dbReference>
<evidence type="ECO:0000259" key="14">
    <source>
        <dbReference type="SMART" id="SM00382"/>
    </source>
</evidence>
<dbReference type="FunFam" id="3.40.50.300:FF:000695">
    <property type="entry name" value="Flagellar biosynthesis regulator FlhF"/>
    <property type="match status" value="1"/>
</dbReference>
<evidence type="ECO:0000256" key="12">
    <source>
        <dbReference type="ARBA" id="ARBA00025337"/>
    </source>
</evidence>
<dbReference type="AlphaFoldDB" id="E6TSU7"/>
<dbReference type="SMART" id="SM00962">
    <property type="entry name" value="SRP54"/>
    <property type="match status" value="1"/>
</dbReference>
<keyword evidence="6" id="KW-0547">Nucleotide-binding</keyword>
<dbReference type="GO" id="GO:0005047">
    <property type="term" value="F:signal recognition particle binding"/>
    <property type="evidence" value="ECO:0007669"/>
    <property type="project" value="TreeGrafter"/>
</dbReference>
<organism evidence="16 17">
    <name type="scientific">Evansella cellulosilytica (strain ATCC 21833 / DSM 2522 / FERM P-1141 / JCM 9156 / N-4)</name>
    <name type="common">Bacillus cellulosilyticus</name>
    <dbReference type="NCBI Taxonomy" id="649639"/>
    <lineage>
        <taxon>Bacteria</taxon>
        <taxon>Bacillati</taxon>
        <taxon>Bacillota</taxon>
        <taxon>Bacilli</taxon>
        <taxon>Bacillales</taxon>
        <taxon>Bacillaceae</taxon>
        <taxon>Evansella</taxon>
    </lineage>
</organism>
<dbReference type="InterPro" id="IPR000897">
    <property type="entry name" value="SRP54_GTPase_dom"/>
</dbReference>
<gene>
    <name evidence="16" type="ordered locus">Bcell_2482</name>
</gene>
<dbReference type="SUPFAM" id="SSF52540">
    <property type="entry name" value="P-loop containing nucleoside triphosphate hydrolases"/>
    <property type="match status" value="1"/>
</dbReference>
<protein>
    <recommendedName>
        <fullName evidence="3 13">Flagellar biosynthesis protein FlhF</fullName>
    </recommendedName>
</protein>
<evidence type="ECO:0000256" key="6">
    <source>
        <dbReference type="ARBA" id="ARBA00022741"/>
    </source>
</evidence>
<dbReference type="KEGG" id="bco:Bcell_2482"/>